<feature type="domain" description="ASCH" evidence="1">
    <location>
        <begin position="119"/>
        <end position="224"/>
    </location>
</feature>
<dbReference type="AlphaFoldDB" id="A0A832TH05"/>
<dbReference type="Gene3D" id="2.30.130.30">
    <property type="entry name" value="Hypothetical protein"/>
    <property type="match status" value="1"/>
</dbReference>
<dbReference type="RefSeq" id="WP_148679436.1">
    <property type="nucleotide sequence ID" value="NZ_DUJS01000004.1"/>
</dbReference>
<protein>
    <submittedName>
        <fullName evidence="2">ASCH domain-containing protein</fullName>
    </submittedName>
</protein>
<dbReference type="SUPFAM" id="SSF88697">
    <property type="entry name" value="PUA domain-like"/>
    <property type="match status" value="1"/>
</dbReference>
<accession>A0A832TH05</accession>
<evidence type="ECO:0000313" key="2">
    <source>
        <dbReference type="EMBL" id="HII70574.1"/>
    </source>
</evidence>
<dbReference type="InterPro" id="IPR015947">
    <property type="entry name" value="PUA-like_sf"/>
</dbReference>
<evidence type="ECO:0000313" key="3">
    <source>
        <dbReference type="Proteomes" id="UP000619545"/>
    </source>
</evidence>
<dbReference type="EMBL" id="DUJS01000004">
    <property type="protein sequence ID" value="HII70574.1"/>
    <property type="molecule type" value="Genomic_DNA"/>
</dbReference>
<dbReference type="GeneID" id="41583364"/>
<gene>
    <name evidence="2" type="ORF">HA336_05010</name>
</gene>
<comment type="caution">
    <text evidence="2">The sequence shown here is derived from an EMBL/GenBank/DDBJ whole genome shotgun (WGS) entry which is preliminary data.</text>
</comment>
<dbReference type="InterPro" id="IPR007374">
    <property type="entry name" value="ASCH_domain"/>
</dbReference>
<evidence type="ECO:0000259" key="1">
    <source>
        <dbReference type="SMART" id="SM01022"/>
    </source>
</evidence>
<sequence>MAKVPDRVLNRSEVAQNPHRAVGEYVEAVVVQIKGDQGIQLELGLPFGVFLPAGAIRAALDWPEPVDLELLFIPGEELIVKLEDLDLKNKVARVWIPDFEVERLRVRLGEKPPRRVIEIMTREEFFDLITEGLKTAEIRPSDHRSFRYLEPGDTLVFKNFKAGTMRCIETVVRNVEKDLDPKEAAERFYQEAGFESPEECLEGLKEMYDGLPEKVDVAEFEPVREWEE</sequence>
<reference evidence="2" key="1">
    <citation type="journal article" date="2020" name="bioRxiv">
        <title>A rank-normalized archaeal taxonomy based on genome phylogeny resolves widespread incomplete and uneven classifications.</title>
        <authorList>
            <person name="Rinke C."/>
            <person name="Chuvochina M."/>
            <person name="Mussig A.J."/>
            <person name="Chaumeil P.-A."/>
            <person name="Waite D.W."/>
            <person name="Whitman W.B."/>
            <person name="Parks D.H."/>
            <person name="Hugenholtz P."/>
        </authorList>
    </citation>
    <scope>NUCLEOTIDE SEQUENCE</scope>
    <source>
        <strain evidence="2">UBA8853</strain>
    </source>
</reference>
<dbReference type="Pfam" id="PF04266">
    <property type="entry name" value="ASCH"/>
    <property type="match status" value="1"/>
</dbReference>
<dbReference type="Proteomes" id="UP000619545">
    <property type="component" value="Unassembled WGS sequence"/>
</dbReference>
<organism evidence="2 3">
    <name type="scientific">Methanopyrus kandleri</name>
    <dbReference type="NCBI Taxonomy" id="2320"/>
    <lineage>
        <taxon>Archaea</taxon>
        <taxon>Methanobacteriati</taxon>
        <taxon>Methanobacteriota</taxon>
        <taxon>Methanomada group</taxon>
        <taxon>Methanopyri</taxon>
        <taxon>Methanopyrales</taxon>
        <taxon>Methanopyraceae</taxon>
        <taxon>Methanopyrus</taxon>
    </lineage>
</organism>
<name>A0A832TH05_9EURY</name>
<dbReference type="SMART" id="SM01022">
    <property type="entry name" value="ASCH"/>
    <property type="match status" value="1"/>
</dbReference>
<proteinExistence type="predicted"/>